<evidence type="ECO:0000313" key="7">
    <source>
        <dbReference type="Proteomes" id="UP000005640"/>
    </source>
</evidence>
<evidence type="ECO:0000256" key="4">
    <source>
        <dbReference type="SAM" id="Phobius"/>
    </source>
</evidence>
<evidence type="ECO:0000259" key="5">
    <source>
        <dbReference type="Pfam" id="PF04598"/>
    </source>
</evidence>
<dbReference type="GeneTree" id="ENSGT00950000183140"/>
<dbReference type="OpenTargets" id="ENSG00000204311"/>
<evidence type="ECO:0000313" key="6">
    <source>
        <dbReference type="Ensembl" id="ENSP00000496028.1"/>
    </source>
</evidence>
<dbReference type="AlphaFoldDB" id="A0A2R8Y7D2"/>
<protein>
    <submittedName>
        <fullName evidence="6">Pejvakin</fullName>
    </submittedName>
</protein>
<dbReference type="ExpressionAtlas" id="A0A2R8Y7D2">
    <property type="expression patterns" value="baseline and differential"/>
</dbReference>
<dbReference type="PANTHER" id="PTHR15207:SF2">
    <property type="entry name" value="PEJVAKIN"/>
    <property type="match status" value="1"/>
</dbReference>
<keyword evidence="3 4" id="KW-0472">Membrane</keyword>
<sequence length="56" mass="6247">PKGRDKAIVFPAHTTIAFSVFELFIYLDGAFDLCVTSVSKGGFEREETATFALLYR</sequence>
<feature type="domain" description="Gasdermin pore forming" evidence="5">
    <location>
        <begin position="4"/>
        <end position="44"/>
    </location>
</feature>
<dbReference type="Antibodypedia" id="33935">
    <property type="antibodies" value="67 antibodies from 15 providers"/>
</dbReference>
<proteinExistence type="inferred from homology"/>
<keyword evidence="7" id="KW-1185">Reference proteome</keyword>
<dbReference type="InterPro" id="IPR040460">
    <property type="entry name" value="Gasdermin_pore"/>
</dbReference>
<organism evidence="6 7">
    <name type="scientific">Homo sapiens</name>
    <name type="common">Human</name>
    <dbReference type="NCBI Taxonomy" id="9606"/>
    <lineage>
        <taxon>Eukaryota</taxon>
        <taxon>Metazoa</taxon>
        <taxon>Chordata</taxon>
        <taxon>Craniata</taxon>
        <taxon>Vertebrata</taxon>
        <taxon>Euteleostomi</taxon>
        <taxon>Mammalia</taxon>
        <taxon>Eutheria</taxon>
        <taxon>Euarchontoglires</taxon>
        <taxon>Primates</taxon>
        <taxon>Haplorrhini</taxon>
        <taxon>Catarrhini</taxon>
        <taxon>Hominidae</taxon>
        <taxon>Homo</taxon>
    </lineage>
</organism>
<keyword evidence="4" id="KW-0812">Transmembrane</keyword>
<dbReference type="EMBL" id="AC009948">
    <property type="status" value="NOT_ANNOTATED_CDS"/>
    <property type="molecule type" value="Genomic_DNA"/>
</dbReference>
<dbReference type="OrthoDB" id="9436533at2759"/>
<evidence type="ECO:0000256" key="1">
    <source>
        <dbReference type="ARBA" id="ARBA00004308"/>
    </source>
</evidence>
<dbReference type="GO" id="GO:0012505">
    <property type="term" value="C:endomembrane system"/>
    <property type="evidence" value="ECO:0007669"/>
    <property type="project" value="UniProtKB-SubCell"/>
</dbReference>
<accession>A0A2R8Y7D2</accession>
<dbReference type="ChiTaRS" id="DFNB59">
    <property type="organism name" value="human"/>
</dbReference>
<dbReference type="Bgee" id="ENSG00000204311">
    <property type="expression patterns" value="Expressed in sperm and 119 other cell types or tissues"/>
</dbReference>
<dbReference type="VEuPathDB" id="HostDB:ENSG00000204311"/>
<dbReference type="Pfam" id="PF04598">
    <property type="entry name" value="Gasdermin"/>
    <property type="match status" value="1"/>
</dbReference>
<dbReference type="HGNC" id="HGNC:29502">
    <property type="gene designation" value="PJVK"/>
</dbReference>
<name>A0A2R8Y7D2_HUMAN</name>
<comment type="similarity">
    <text evidence="2">Belongs to the gasdermin family.</text>
</comment>
<evidence type="ECO:0000256" key="2">
    <source>
        <dbReference type="ARBA" id="ARBA00009279"/>
    </source>
</evidence>
<dbReference type="InterPro" id="IPR042377">
    <property type="entry name" value="GSDME"/>
</dbReference>
<reference evidence="6" key="5">
    <citation type="submission" date="2025-09" db="UniProtKB">
        <authorList>
            <consortium name="Ensembl"/>
        </authorList>
    </citation>
    <scope>IDENTIFICATION</scope>
</reference>
<reference evidence="6 7" key="2">
    <citation type="journal article" date="2004" name="Nature">
        <title>Finishing the euchromatic sequence of the human genome.</title>
        <authorList>
            <consortium name="International Human Genome Sequencing Consortium"/>
        </authorList>
    </citation>
    <scope>NUCLEOTIDE SEQUENCE [LARGE SCALE GENOMIC DNA]</scope>
</reference>
<reference evidence="6" key="4">
    <citation type="submission" date="2025-08" db="UniProtKB">
        <authorList>
            <consortium name="Ensembl"/>
        </authorList>
    </citation>
    <scope>IDENTIFICATION</scope>
</reference>
<dbReference type="Proteomes" id="UP000005640">
    <property type="component" value="Chromosome 2"/>
</dbReference>
<dbReference type="OMA" id="IMNDVGF"/>
<keyword evidence="4" id="KW-1133">Transmembrane helix</keyword>
<dbReference type="GO" id="GO:0012501">
    <property type="term" value="P:programmed cell death"/>
    <property type="evidence" value="ECO:0007669"/>
    <property type="project" value="InterPro"/>
</dbReference>
<reference evidence="6 7" key="1">
    <citation type="journal article" date="2001" name="Nature">
        <title>Initial sequencing and analysis of the human genome.</title>
        <authorList>
            <consortium name="International Human Genome Sequencing Consortium"/>
            <person name="Lander E.S."/>
            <person name="Linton L.M."/>
            <person name="Birren B."/>
            <person name="Nusbaum C."/>
            <person name="Zody M.C."/>
            <person name="Baldwin J."/>
            <person name="Devon K."/>
            <person name="Dewar K."/>
            <person name="Doyle M."/>
            <person name="FitzHugh W."/>
            <person name="Funke R."/>
            <person name="Gage D."/>
            <person name="Harris K."/>
            <person name="Heaford A."/>
            <person name="Howland J."/>
            <person name="Kann L."/>
            <person name="Lehoczky J."/>
            <person name="LeVine R."/>
            <person name="McEwan P."/>
            <person name="McKernan K."/>
            <person name="Meldrim J."/>
            <person name="Mesirov J.P."/>
            <person name="Miranda C."/>
            <person name="Morris W."/>
            <person name="Naylor J."/>
            <person name="Raymond C."/>
            <person name="Rosetti M."/>
            <person name="Santos R."/>
            <person name="Sheridan A."/>
            <person name="Sougnez C."/>
            <person name="Stange-Thomann N."/>
            <person name="Stojanovic N."/>
            <person name="Subramanian A."/>
            <person name="Wyman D."/>
            <person name="Rogers J."/>
            <person name="Sulston J."/>
            <person name="Ainscough R."/>
            <person name="Beck S."/>
            <person name="Bentley D."/>
            <person name="Burton J."/>
            <person name="Clee C."/>
            <person name="Carter N."/>
            <person name="Coulson A."/>
            <person name="Deadman R."/>
            <person name="Deloukas P."/>
            <person name="Dunham A."/>
            <person name="Dunham I."/>
            <person name="Durbin R."/>
            <person name="French L."/>
            <person name="Grafham D."/>
            <person name="Gregory S."/>
            <person name="Hubbard T."/>
            <person name="Humphray S."/>
            <person name="Hunt A."/>
            <person name="Jones M."/>
            <person name="Lloyd C."/>
            <person name="McMurray A."/>
            <person name="Matthews L."/>
            <person name="Mercer S."/>
            <person name="Milne S."/>
            <person name="Mullikin J.C."/>
            <person name="Mungall A."/>
            <person name="Plumb R."/>
            <person name="Ross M."/>
            <person name="Shownkeen R."/>
            <person name="Sims S."/>
            <person name="Waterston R.H."/>
            <person name="Wilson R.K."/>
            <person name="Hillier L.W."/>
            <person name="McPherson J.D."/>
            <person name="Marra M.A."/>
            <person name="Mardis E.R."/>
            <person name="Fulton L.A."/>
            <person name="Chinwalla A.T."/>
            <person name="Pepin K.H."/>
            <person name="Gish W.R."/>
            <person name="Chissoe S.L."/>
            <person name="Wendl M.C."/>
            <person name="Delehaunty K.D."/>
            <person name="Miner T.L."/>
            <person name="Delehaunty A."/>
            <person name="Kramer J.B."/>
            <person name="Cook L.L."/>
            <person name="Fulton R.S."/>
            <person name="Johnson D.L."/>
            <person name="Minx P.J."/>
            <person name="Clifton S.W."/>
            <person name="Hawkins T."/>
            <person name="Branscomb E."/>
            <person name="Predki P."/>
            <person name="Richardson P."/>
            <person name="Wenning S."/>
            <person name="Slezak T."/>
            <person name="Doggett N."/>
            <person name="Cheng J.F."/>
            <person name="Olsen A."/>
            <person name="Lucas S."/>
            <person name="Elkin C."/>
            <person name="Uberbacher E."/>
            <person name="Frazier M."/>
            <person name="Gibbs R.A."/>
            <person name="Muzny D.M."/>
            <person name="Scherer S.E."/>
            <person name="Bouck J.B."/>
            <person name="Sodergren E.J."/>
            <person name="Worley K.C."/>
            <person name="Rives C.M."/>
            <person name="Gorrell J.H."/>
            <person name="Metzker M.L."/>
            <person name="Naylor S.L."/>
            <person name="Kucherlapati R.S."/>
            <person name="Nelson D.L."/>
            <person name="Weinstock G.M."/>
            <person name="Sakaki Y."/>
            <person name="Fujiyama A."/>
            <person name="Hattori M."/>
            <person name="Yada T."/>
            <person name="Toyoda A."/>
            <person name="Itoh T."/>
            <person name="Kawagoe C."/>
            <person name="Watanabe H."/>
            <person name="Totoki Y."/>
            <person name="Taylor T."/>
            <person name="Weissenbach J."/>
            <person name="Heilig R."/>
            <person name="Saurin W."/>
            <person name="Artiguenave F."/>
            <person name="Brottier P."/>
            <person name="Bruls T."/>
            <person name="Pelletier E."/>
            <person name="Robert C."/>
            <person name="Wincker P."/>
            <person name="Smith D.R."/>
            <person name="Doucette-Stamm L."/>
            <person name="Rubenfield M."/>
            <person name="Weinstock K."/>
            <person name="Lee H.M."/>
            <person name="Dubois J."/>
            <person name="Rosenthal A."/>
            <person name="Platzer M."/>
            <person name="Nyakatura G."/>
            <person name="Taudien S."/>
            <person name="Rump A."/>
            <person name="Yang H."/>
            <person name="Yu J."/>
            <person name="Wang J."/>
            <person name="Huang G."/>
            <person name="Gu J."/>
            <person name="Hood L."/>
            <person name="Rowen L."/>
            <person name="Madan A."/>
            <person name="Qin S."/>
            <person name="Davis R.W."/>
            <person name="Federspiel N.A."/>
            <person name="Abola A.P."/>
            <person name="Proctor M.J."/>
            <person name="Myers R.M."/>
            <person name="Schmutz J."/>
            <person name="Dickson M."/>
            <person name="Grimwood J."/>
            <person name="Cox D.R."/>
            <person name="Olson M.V."/>
            <person name="Kaul R."/>
            <person name="Raymond C."/>
            <person name="Shimizu N."/>
            <person name="Kawasaki K."/>
            <person name="Minoshima S."/>
            <person name="Evans G.A."/>
            <person name="Athanasiou M."/>
            <person name="Schultz R."/>
            <person name="Roe B.A."/>
            <person name="Chen F."/>
            <person name="Pan H."/>
            <person name="Ramser J."/>
            <person name="Lehrach H."/>
            <person name="Reinhardt R."/>
            <person name="McCombie W.R."/>
            <person name="de la Bastide M."/>
            <person name="Dedhia N."/>
            <person name="Blocker H."/>
            <person name="Hornischer K."/>
            <person name="Nordsiek G."/>
            <person name="Agarwala R."/>
            <person name="Aravind L."/>
            <person name="Bailey J.A."/>
            <person name="Bateman A."/>
            <person name="Batzoglou S."/>
            <person name="Birney E."/>
            <person name="Bork P."/>
            <person name="Brown D.G."/>
            <person name="Burge C.B."/>
            <person name="Cerutti L."/>
            <person name="Chen H.C."/>
            <person name="Church D."/>
            <person name="Clamp M."/>
            <person name="Copley R.R."/>
            <person name="Doerks T."/>
            <person name="Eddy S.R."/>
            <person name="Eichler E.E."/>
            <person name="Furey T.S."/>
            <person name="Galagan J."/>
            <person name="Gilbert J.G."/>
            <person name="Harmon C."/>
            <person name="Hayashizaki Y."/>
            <person name="Haussler D."/>
            <person name="Hermjakob H."/>
            <person name="Hokamp K."/>
            <person name="Jang W."/>
            <person name="Johnson L.S."/>
            <person name="Jones T.A."/>
            <person name="Kasif S."/>
            <person name="Kaspryzk A."/>
            <person name="Kennedy S."/>
            <person name="Kent W.J."/>
            <person name="Kitts P."/>
            <person name="Koonin E.V."/>
            <person name="Korf I."/>
            <person name="Kulp D."/>
            <person name="Lancet D."/>
            <person name="Lowe T.M."/>
            <person name="McLysaght A."/>
            <person name="Mikkelsen T."/>
            <person name="Moran J.V."/>
            <person name="Mulder N."/>
            <person name="Pollara V.J."/>
            <person name="Ponting C.P."/>
            <person name="Schuler G."/>
            <person name="Schultz J."/>
            <person name="Slater G."/>
            <person name="Smit A.F."/>
            <person name="Stupka E."/>
            <person name="Szustakowski J."/>
            <person name="Thierry-Mieg D."/>
            <person name="Thierry-Mieg J."/>
            <person name="Wagner L."/>
            <person name="Wallis J."/>
            <person name="Wheeler R."/>
            <person name="Williams A."/>
            <person name="Wolf Y.I."/>
            <person name="Wolfe K.H."/>
            <person name="Yang S.P."/>
            <person name="Yeh R.F."/>
            <person name="Collins F."/>
            <person name="Guyer M.S."/>
            <person name="Peterson J."/>
            <person name="Felsenfeld A."/>
            <person name="Wetterstrand K.A."/>
            <person name="Patrinos A."/>
            <person name="Morgan M.J."/>
            <person name="de Jong P."/>
            <person name="Catanese J.J."/>
            <person name="Osoegawa K."/>
            <person name="Shizuya H."/>
            <person name="Choi S."/>
            <person name="Chen Y.J."/>
        </authorList>
    </citation>
    <scope>NUCLEOTIDE SEQUENCE [LARGE SCALE GENOMIC DNA]</scope>
</reference>
<gene>
    <name evidence="6" type="primary">PJVK</name>
</gene>
<feature type="non-terminal residue" evidence="6">
    <location>
        <position position="1"/>
    </location>
</feature>
<dbReference type="Ensembl" id="ENST00000642762.1">
    <property type="protein sequence ID" value="ENSP00000496028.1"/>
    <property type="gene ID" value="ENSG00000204311.15"/>
</dbReference>
<feature type="transmembrane region" description="Helical" evidence="4">
    <location>
        <begin position="7"/>
        <end position="27"/>
    </location>
</feature>
<reference evidence="6 7" key="3">
    <citation type="journal article" date="2005" name="Nature">
        <title>Generation and annotation of the DNA sequences of human chromosomes 2 and 4.</title>
        <authorList>
            <person name="Hillier L.W."/>
            <person name="Graves T.A."/>
            <person name="Fulton R.S."/>
            <person name="Fulton L.A."/>
            <person name="Pepin K.H."/>
            <person name="Minx P."/>
            <person name="Wagner-McPherson C."/>
            <person name="Layman D."/>
            <person name="Wylie K."/>
            <person name="Sekhon M."/>
            <person name="Becker M.C."/>
            <person name="Fewell G.A."/>
            <person name="Delehaunty K.D."/>
            <person name="Miner T.L."/>
            <person name="Nash W.E."/>
            <person name="Kremitzki C."/>
            <person name="Oddy L."/>
            <person name="Du H."/>
            <person name="Sun H."/>
            <person name="Bradshaw-Cordum H."/>
            <person name="Ali J."/>
            <person name="Carter J."/>
            <person name="Cordes M."/>
            <person name="Harris A."/>
            <person name="Isak A."/>
            <person name="van Brunt A."/>
            <person name="Nguyen C."/>
            <person name="Du F."/>
            <person name="Courtney L."/>
            <person name="Kalicki J."/>
            <person name="Ozersky P."/>
            <person name="Abbott S."/>
            <person name="Armstrong J."/>
            <person name="Belter E.A."/>
            <person name="Caruso L."/>
            <person name="Cedroni M."/>
            <person name="Cotton M."/>
            <person name="Davidson T."/>
            <person name="Desai A."/>
            <person name="Elliott G."/>
            <person name="Erb T."/>
            <person name="Fronick C."/>
            <person name="Gaige T."/>
            <person name="Haakenson W."/>
            <person name="Haglund K."/>
            <person name="Holmes A."/>
            <person name="Harkins R."/>
            <person name="Kim K."/>
            <person name="Kruchowski S.S."/>
            <person name="Strong C.M."/>
            <person name="Grewal N."/>
            <person name="Goyea E."/>
            <person name="Hou S."/>
            <person name="Levy A."/>
            <person name="Martinka S."/>
            <person name="Mead K."/>
            <person name="McLellan M.D."/>
            <person name="Meyer R."/>
            <person name="Randall-Maher J."/>
            <person name="Tomlinson C."/>
            <person name="Dauphin-Kohlberg S."/>
            <person name="Kozlowicz-Reilly A."/>
            <person name="Shah N."/>
            <person name="Swearengen-Shahid S."/>
            <person name="Snider J."/>
            <person name="Strong J.T."/>
            <person name="Thompson J."/>
            <person name="Yoakum M."/>
            <person name="Leonard S."/>
            <person name="Pearman C."/>
            <person name="Trani L."/>
            <person name="Radionenko M."/>
            <person name="Waligorski J.E."/>
            <person name="Wang C."/>
            <person name="Rock S.M."/>
            <person name="Tin-Wollam A.M."/>
            <person name="Maupin R."/>
            <person name="Latreille P."/>
            <person name="Wendl M.C."/>
            <person name="Yang S.P."/>
            <person name="Pohl C."/>
            <person name="Wallis J.W."/>
            <person name="Spieth J."/>
            <person name="Bieri T.A."/>
            <person name="Berkowicz N."/>
            <person name="Nelson J.O."/>
            <person name="Osborne J."/>
            <person name="Ding L."/>
            <person name="Meyer R."/>
            <person name="Sabo A."/>
            <person name="Shotland Y."/>
            <person name="Sinha P."/>
            <person name="Wohldmann P.E."/>
            <person name="Cook L.L."/>
            <person name="Hickenbotham M.T."/>
            <person name="Eldred J."/>
            <person name="Williams D."/>
            <person name="Jones T.A."/>
            <person name="She X."/>
            <person name="Ciccarelli F.D."/>
            <person name="Izaurralde E."/>
            <person name="Taylor J."/>
            <person name="Schmutz J."/>
            <person name="Myers R.M."/>
            <person name="Cox D.R."/>
            <person name="Huang X."/>
            <person name="McPherson J.D."/>
            <person name="Mardis E.R."/>
            <person name="Clifton S.W."/>
            <person name="Warren W.C."/>
            <person name="Chinwalla A.T."/>
            <person name="Eddy S.R."/>
            <person name="Marra M.A."/>
            <person name="Ovcharenko I."/>
            <person name="Furey T.S."/>
            <person name="Miller W."/>
            <person name="Eichler E.E."/>
            <person name="Bork P."/>
            <person name="Suyama M."/>
            <person name="Torrents D."/>
            <person name="Waterston R.H."/>
            <person name="Wilson R.K."/>
        </authorList>
    </citation>
    <scope>NUCLEOTIDE SEQUENCE [LARGE SCALE GENOMIC DNA]</scope>
</reference>
<dbReference type="PANTHER" id="PTHR15207">
    <property type="entry name" value="NONSYNDROMIC HEARING IMPAIRMENT PROTEIN"/>
    <property type="match status" value="1"/>
</dbReference>
<comment type="subcellular location">
    <subcellularLocation>
        <location evidence="1">Endomembrane system</location>
    </subcellularLocation>
</comment>
<evidence type="ECO:0000256" key="3">
    <source>
        <dbReference type="ARBA" id="ARBA00023136"/>
    </source>
</evidence>
<dbReference type="Ensembl" id="ENST00000642762.1">
    <property type="protein sequence ID" value="ENSP00000496028.1"/>
    <property type="gene ID" value="ENSG00000204311.16"/>
</dbReference>